<organism evidence="2">
    <name type="scientific">marine metagenome</name>
    <dbReference type="NCBI Taxonomy" id="408172"/>
    <lineage>
        <taxon>unclassified sequences</taxon>
        <taxon>metagenomes</taxon>
        <taxon>ecological metagenomes</taxon>
    </lineage>
</organism>
<evidence type="ECO:0000313" key="2">
    <source>
        <dbReference type="EMBL" id="SVE27137.1"/>
    </source>
</evidence>
<sequence>DCDADANNCPVDPYTGAQYIEDCSGDGDCAPAGWVGDGWCDGTDEPYGYDLTCYALDGTTGEVISDPNGEDGGDCSSGRSADDDRTPNRDAWWTPGTERYTEIISSNNRAASTFCDEQSYQWFYTKGSAAAFNYLDLNSNGIYDIGERFSLIDNNAIVQEFTPEEFWDDNESGFWDVDEEYVDANGNGIYDVGTDLGSYLPPNQIAFNDTSTNCTAGEFTNDDDTQDVGYCGHGHIELHAEF</sequence>
<reference evidence="2" key="1">
    <citation type="submission" date="2018-05" db="EMBL/GenBank/DDBJ databases">
        <authorList>
            <person name="Lanie J.A."/>
            <person name="Ng W.-L."/>
            <person name="Kazmierczak K.M."/>
            <person name="Andrzejewski T.M."/>
            <person name="Davidsen T.M."/>
            <person name="Wayne K.J."/>
            <person name="Tettelin H."/>
            <person name="Glass J.I."/>
            <person name="Rusch D."/>
            <person name="Podicherti R."/>
            <person name="Tsui H.-C.T."/>
            <person name="Winkler M.E."/>
        </authorList>
    </citation>
    <scope>NUCLEOTIDE SEQUENCE</scope>
</reference>
<feature type="non-terminal residue" evidence="2">
    <location>
        <position position="1"/>
    </location>
</feature>
<proteinExistence type="predicted"/>
<feature type="non-terminal residue" evidence="2">
    <location>
        <position position="242"/>
    </location>
</feature>
<accession>A0A383C3Z5</accession>
<evidence type="ECO:0000256" key="1">
    <source>
        <dbReference type="SAM" id="MobiDB-lite"/>
    </source>
</evidence>
<dbReference type="EMBL" id="UINC01205796">
    <property type="protein sequence ID" value="SVE27137.1"/>
    <property type="molecule type" value="Genomic_DNA"/>
</dbReference>
<feature type="region of interest" description="Disordered" evidence="1">
    <location>
        <begin position="62"/>
        <end position="93"/>
    </location>
</feature>
<dbReference type="AlphaFoldDB" id="A0A383C3Z5"/>
<name>A0A383C3Z5_9ZZZZ</name>
<gene>
    <name evidence="2" type="ORF">METZ01_LOCUS479991</name>
</gene>
<protein>
    <submittedName>
        <fullName evidence="2">Uncharacterized protein</fullName>
    </submittedName>
</protein>